<dbReference type="InterPro" id="IPR037459">
    <property type="entry name" value="RhgT-like"/>
</dbReference>
<keyword evidence="2" id="KW-0378">Hydrolase</keyword>
<evidence type="ECO:0000313" key="4">
    <source>
        <dbReference type="EMBL" id="GHC87264.1"/>
    </source>
</evidence>
<comment type="caution">
    <text evidence="4">The sequence shown here is derived from an EMBL/GenBank/DDBJ whole genome shotgun (WGS) entry which is preliminary data.</text>
</comment>
<dbReference type="InterPro" id="IPR013830">
    <property type="entry name" value="SGNH_hydro"/>
</dbReference>
<dbReference type="GO" id="GO:0016787">
    <property type="term" value="F:hydrolase activity"/>
    <property type="evidence" value="ECO:0007669"/>
    <property type="project" value="UniProtKB-KW"/>
</dbReference>
<dbReference type="Gene3D" id="3.40.50.1110">
    <property type="entry name" value="SGNH hydrolase"/>
    <property type="match status" value="1"/>
</dbReference>
<accession>A0A918WVD9</accession>
<dbReference type="RefSeq" id="WP_189823063.1">
    <property type="nucleotide sequence ID" value="NZ_BMVC01000003.1"/>
</dbReference>
<reference evidence="4" key="1">
    <citation type="journal article" date="2014" name="Int. J. Syst. Evol. Microbiol.">
        <title>Complete genome sequence of Corynebacterium casei LMG S-19264T (=DSM 44701T), isolated from a smear-ripened cheese.</title>
        <authorList>
            <consortium name="US DOE Joint Genome Institute (JGI-PGF)"/>
            <person name="Walter F."/>
            <person name="Albersmeier A."/>
            <person name="Kalinowski J."/>
            <person name="Ruckert C."/>
        </authorList>
    </citation>
    <scope>NUCLEOTIDE SEQUENCE</scope>
    <source>
        <strain evidence="4">JCM 4637</strain>
    </source>
</reference>
<organism evidence="4 5">
    <name type="scientific">Streptomyces finlayi</name>
    <dbReference type="NCBI Taxonomy" id="67296"/>
    <lineage>
        <taxon>Bacteria</taxon>
        <taxon>Bacillati</taxon>
        <taxon>Actinomycetota</taxon>
        <taxon>Actinomycetes</taxon>
        <taxon>Kitasatosporales</taxon>
        <taxon>Streptomycetaceae</taxon>
        <taxon>Streptomyces</taxon>
    </lineage>
</organism>
<proteinExistence type="inferred from homology"/>
<gene>
    <name evidence="4" type="primary">rhgT</name>
    <name evidence="4" type="ORF">GCM10010334_19000</name>
</gene>
<dbReference type="PANTHER" id="PTHR43695">
    <property type="entry name" value="PUTATIVE (AFU_ORTHOLOGUE AFUA_2G17250)-RELATED"/>
    <property type="match status" value="1"/>
</dbReference>
<dbReference type="EMBL" id="BMVC01000003">
    <property type="protein sequence ID" value="GHC87264.1"/>
    <property type="molecule type" value="Genomic_DNA"/>
</dbReference>
<dbReference type="PANTHER" id="PTHR43695:SF1">
    <property type="entry name" value="RHAMNOGALACTURONAN ACETYLESTERASE"/>
    <property type="match status" value="1"/>
</dbReference>
<feature type="domain" description="SGNH hydrolase-type esterase" evidence="3">
    <location>
        <begin position="29"/>
        <end position="184"/>
    </location>
</feature>
<name>A0A918WVD9_9ACTN</name>
<evidence type="ECO:0000313" key="5">
    <source>
        <dbReference type="Proteomes" id="UP000638353"/>
    </source>
</evidence>
<dbReference type="Proteomes" id="UP000638353">
    <property type="component" value="Unassembled WGS sequence"/>
</dbReference>
<dbReference type="InterPro" id="IPR036514">
    <property type="entry name" value="SGNH_hydro_sf"/>
</dbReference>
<comment type="similarity">
    <text evidence="1">Belongs to the 'GDSL' lipolytic enzyme family.</text>
</comment>
<dbReference type="AlphaFoldDB" id="A0A918WVD9"/>
<evidence type="ECO:0000259" key="3">
    <source>
        <dbReference type="Pfam" id="PF13472"/>
    </source>
</evidence>
<sequence>MSRPPATRLFIAGGSSATTREISRIPMLGWGQVLPLFLTPDVEVVNCARAGASTRTFIERGRLNWIREEIAPNDFLLLSFGLNDCKPEEYLNSEPFGTFQDYLRQFIDTARERHAHPVLVTPHERRTFDTHGNLRHAIGDYVMATRELGAETSTPVIDMYERSLAWWRQLGPDVSKEYFLHLGPDEHPNYPEGIDDITHLRPPGALTCARFIARALAKERILPSQWVTGLDPNRQFDPKELGWVDDDTHAALVKSRTKRMRSTL</sequence>
<dbReference type="Pfam" id="PF13472">
    <property type="entry name" value="Lipase_GDSL_2"/>
    <property type="match status" value="1"/>
</dbReference>
<protein>
    <submittedName>
        <fullName evidence="4">Rhamnogalacturonan acetylesterase RhgT</fullName>
    </submittedName>
</protein>
<dbReference type="CDD" id="cd01821">
    <property type="entry name" value="Rhamnogalacturan_acetylesterase_like"/>
    <property type="match status" value="1"/>
</dbReference>
<reference evidence="4" key="2">
    <citation type="submission" date="2020-09" db="EMBL/GenBank/DDBJ databases">
        <authorList>
            <person name="Sun Q."/>
            <person name="Ohkuma M."/>
        </authorList>
    </citation>
    <scope>NUCLEOTIDE SEQUENCE</scope>
    <source>
        <strain evidence="4">JCM 4637</strain>
    </source>
</reference>
<evidence type="ECO:0000256" key="1">
    <source>
        <dbReference type="ARBA" id="ARBA00008668"/>
    </source>
</evidence>
<dbReference type="SUPFAM" id="SSF52266">
    <property type="entry name" value="SGNH hydrolase"/>
    <property type="match status" value="1"/>
</dbReference>
<evidence type="ECO:0000256" key="2">
    <source>
        <dbReference type="ARBA" id="ARBA00022801"/>
    </source>
</evidence>